<comment type="subcellular location">
    <subcellularLocation>
        <location evidence="1 7">Periplasm</location>
    </subcellularLocation>
</comment>
<dbReference type="Gene3D" id="3.10.450.70">
    <property type="entry name" value="Disulphide bond isomerase, DsbC/G, N-terminal"/>
    <property type="match status" value="1"/>
</dbReference>
<proteinExistence type="inferred from homology"/>
<dbReference type="SUPFAM" id="SSF54423">
    <property type="entry name" value="DsbC/DsbG N-terminal domain-like"/>
    <property type="match status" value="1"/>
</dbReference>
<feature type="chain" id="PRO_5016480314" description="Thiol:disulfide interchange protein" evidence="7">
    <location>
        <begin position="20"/>
        <end position="227"/>
    </location>
</feature>
<evidence type="ECO:0000256" key="1">
    <source>
        <dbReference type="ARBA" id="ARBA00004418"/>
    </source>
</evidence>
<dbReference type="CDD" id="cd03020">
    <property type="entry name" value="DsbA_DsbC_DsbG"/>
    <property type="match status" value="1"/>
</dbReference>
<dbReference type="PANTHER" id="PTHR35272:SF3">
    <property type="entry name" value="THIOL:DISULFIDE INTERCHANGE PROTEIN DSBC"/>
    <property type="match status" value="1"/>
</dbReference>
<dbReference type="GO" id="GO:0042597">
    <property type="term" value="C:periplasmic space"/>
    <property type="evidence" value="ECO:0007669"/>
    <property type="project" value="UniProtKB-SubCell"/>
</dbReference>
<dbReference type="InterPro" id="IPR033954">
    <property type="entry name" value="DiS-bond_Isoase_DsbC/G"/>
</dbReference>
<organism evidence="10 11">
    <name type="scientific">Phocoenobacter uteri</name>
    <dbReference type="NCBI Taxonomy" id="146806"/>
    <lineage>
        <taxon>Bacteria</taxon>
        <taxon>Pseudomonadati</taxon>
        <taxon>Pseudomonadota</taxon>
        <taxon>Gammaproteobacteria</taxon>
        <taxon>Pasteurellales</taxon>
        <taxon>Pasteurellaceae</taxon>
        <taxon>Phocoenobacter</taxon>
    </lineage>
</organism>
<sequence>MKKKVATLLGLLIATSVFADDAKLQDQLEKMGATNIKISDSPLPNFRSVVSDQGVLQISEDGRFVIEGSVLELKDGTVSDITNRPLMAELESMKKEMIIFPAKNQKHTVTVFTDISCGYCKLLHSQMKEYNDLGITIRYLAFPRAGLRSQTARQMEAIWQAEDRNHSLHQAESGHLPAKQLTPKLIKKQYDLGIKFGIRGTPNIITSEGEVIGGYVEPKQLLQMLEK</sequence>
<evidence type="ECO:0000313" key="10">
    <source>
        <dbReference type="EMBL" id="SUB59175.1"/>
    </source>
</evidence>
<keyword evidence="11" id="KW-1185">Reference proteome</keyword>
<evidence type="ECO:0000259" key="8">
    <source>
        <dbReference type="Pfam" id="PF10411"/>
    </source>
</evidence>
<dbReference type="AlphaFoldDB" id="A0A379CBS2"/>
<feature type="signal peptide" evidence="7">
    <location>
        <begin position="1"/>
        <end position="19"/>
    </location>
</feature>
<dbReference type="Gene3D" id="3.40.30.10">
    <property type="entry name" value="Glutaredoxin"/>
    <property type="match status" value="1"/>
</dbReference>
<dbReference type="InterPro" id="IPR012336">
    <property type="entry name" value="Thioredoxin-like_fold"/>
</dbReference>
<dbReference type="PANTHER" id="PTHR35272">
    <property type="entry name" value="THIOL:DISULFIDE INTERCHANGE PROTEIN DSBC-RELATED"/>
    <property type="match status" value="1"/>
</dbReference>
<dbReference type="InterPro" id="IPR051470">
    <property type="entry name" value="Thiol:disulfide_interchange"/>
</dbReference>
<dbReference type="Pfam" id="PF10411">
    <property type="entry name" value="DsbC_N"/>
    <property type="match status" value="1"/>
</dbReference>
<keyword evidence="5" id="KW-1015">Disulfide bond</keyword>
<dbReference type="OrthoDB" id="12976at2"/>
<evidence type="ECO:0000256" key="3">
    <source>
        <dbReference type="ARBA" id="ARBA00022729"/>
    </source>
</evidence>
<comment type="similarity">
    <text evidence="2 7">Belongs to the thioredoxin family. DsbC subfamily.</text>
</comment>
<evidence type="ECO:0000256" key="7">
    <source>
        <dbReference type="RuleBase" id="RU364038"/>
    </source>
</evidence>
<accession>A0A379CBS2</accession>
<name>A0A379CBS2_9PAST</name>
<evidence type="ECO:0000256" key="6">
    <source>
        <dbReference type="ARBA" id="ARBA00023284"/>
    </source>
</evidence>
<dbReference type="RefSeq" id="WP_115315664.1">
    <property type="nucleotide sequence ID" value="NZ_LWIF01000001.1"/>
</dbReference>
<keyword evidence="3 7" id="KW-0732">Signal</keyword>
<evidence type="ECO:0000256" key="2">
    <source>
        <dbReference type="ARBA" id="ARBA00009813"/>
    </source>
</evidence>
<feature type="domain" description="Thioredoxin-like fold" evidence="9">
    <location>
        <begin position="102"/>
        <end position="225"/>
    </location>
</feature>
<evidence type="ECO:0000256" key="5">
    <source>
        <dbReference type="ARBA" id="ARBA00023157"/>
    </source>
</evidence>
<dbReference type="Pfam" id="PF13098">
    <property type="entry name" value="Thioredoxin_2"/>
    <property type="match status" value="1"/>
</dbReference>
<dbReference type="Proteomes" id="UP000255417">
    <property type="component" value="Unassembled WGS sequence"/>
</dbReference>
<reference evidence="10 11" key="1">
    <citation type="submission" date="2018-06" db="EMBL/GenBank/DDBJ databases">
        <authorList>
            <consortium name="Pathogen Informatics"/>
            <person name="Doyle S."/>
        </authorList>
    </citation>
    <scope>NUCLEOTIDE SEQUENCE [LARGE SCALE GENOMIC DNA]</scope>
    <source>
        <strain evidence="10 11">NCTC12872</strain>
    </source>
</reference>
<keyword evidence="6 7" id="KW-0676">Redox-active center</keyword>
<evidence type="ECO:0000259" key="9">
    <source>
        <dbReference type="Pfam" id="PF13098"/>
    </source>
</evidence>
<comment type="function">
    <text evidence="7">Required for disulfide bond formation in some periplasmic proteins. Acts by transferring its disulfide bond to other proteins and is reduced in the process.</text>
</comment>
<feature type="domain" description="Disulphide bond isomerase DsbC/G N-terminal" evidence="8">
    <location>
        <begin position="16"/>
        <end position="83"/>
    </location>
</feature>
<gene>
    <name evidence="10" type="primary">dsbC</name>
    <name evidence="10" type="ORF">NCTC12872_01150</name>
</gene>
<dbReference type="InterPro" id="IPR018950">
    <property type="entry name" value="DiS-bond_isomerase_DsbC/G_N"/>
</dbReference>
<dbReference type="EMBL" id="UGTA01000001">
    <property type="protein sequence ID" value="SUB59175.1"/>
    <property type="molecule type" value="Genomic_DNA"/>
</dbReference>
<evidence type="ECO:0000313" key="11">
    <source>
        <dbReference type="Proteomes" id="UP000255417"/>
    </source>
</evidence>
<evidence type="ECO:0000256" key="4">
    <source>
        <dbReference type="ARBA" id="ARBA00022764"/>
    </source>
</evidence>
<protein>
    <recommendedName>
        <fullName evidence="7">Thiol:disulfide interchange protein</fullName>
    </recommendedName>
</protein>
<dbReference type="SUPFAM" id="SSF52833">
    <property type="entry name" value="Thioredoxin-like"/>
    <property type="match status" value="1"/>
</dbReference>
<dbReference type="InterPro" id="IPR036249">
    <property type="entry name" value="Thioredoxin-like_sf"/>
</dbReference>
<dbReference type="NCBIfam" id="NF008129">
    <property type="entry name" value="PRK10877.1"/>
    <property type="match status" value="1"/>
</dbReference>
<dbReference type="InterPro" id="IPR009094">
    <property type="entry name" value="DiS-bond_isomerase_DsbC/G_N_sf"/>
</dbReference>
<keyword evidence="4 7" id="KW-0574">Periplasm</keyword>